<dbReference type="EMBL" id="CAAALY010248458">
    <property type="protein sequence ID" value="VEL34814.1"/>
    <property type="molecule type" value="Genomic_DNA"/>
</dbReference>
<evidence type="ECO:0008006" key="5">
    <source>
        <dbReference type="Google" id="ProtNLM"/>
    </source>
</evidence>
<dbReference type="Proteomes" id="UP000784294">
    <property type="component" value="Unassembled WGS sequence"/>
</dbReference>
<keyword evidence="2" id="KW-0732">Signal</keyword>
<reference evidence="3" key="1">
    <citation type="submission" date="2018-11" db="EMBL/GenBank/DDBJ databases">
        <authorList>
            <consortium name="Pathogen Informatics"/>
        </authorList>
    </citation>
    <scope>NUCLEOTIDE SEQUENCE</scope>
</reference>
<gene>
    <name evidence="3" type="ORF">PXEA_LOCUS28254</name>
</gene>
<accession>A0A448XEK4</accession>
<feature type="region of interest" description="Disordered" evidence="1">
    <location>
        <begin position="231"/>
        <end position="255"/>
    </location>
</feature>
<feature type="region of interest" description="Disordered" evidence="1">
    <location>
        <begin position="122"/>
        <end position="158"/>
    </location>
</feature>
<evidence type="ECO:0000313" key="4">
    <source>
        <dbReference type="Proteomes" id="UP000784294"/>
    </source>
</evidence>
<feature type="compositionally biased region" description="Polar residues" evidence="1">
    <location>
        <begin position="142"/>
        <end position="151"/>
    </location>
</feature>
<name>A0A448XEK4_9PLAT</name>
<sequence>MPIDPIFIQLLLVPLLIKPKEAKTEETACQRASLNRLRTELECQRARLHVLGQERKRLASELYLAGAERQPAKRSASAFGQTLGGKDFNMRPHASATSSGIGIHKGTAVFLNIPKTALTTMTTSTTTTTTTTSGLGSGRSLPVSSPSQSKTGLEIKPLPQRQEQFELHSQPKETDSEPLALYLITGFLIANASLQRCHWRVDQLQRLLRHIASEAAFFGLRLLHERDQKRRQLRSIGRRPRAPNSQAQTGEPSDEKARCRACKVNLELAGQTKLTNACSNPSFLPLSAKNEAVQQWTLMNMREQDEEGEWSLGTSSVSFDQETPQRKFLFNSSRAELTGSALLPAGLDFIQHLSNP</sequence>
<evidence type="ECO:0000256" key="1">
    <source>
        <dbReference type="SAM" id="MobiDB-lite"/>
    </source>
</evidence>
<proteinExistence type="predicted"/>
<organism evidence="3 4">
    <name type="scientific">Protopolystoma xenopodis</name>
    <dbReference type="NCBI Taxonomy" id="117903"/>
    <lineage>
        <taxon>Eukaryota</taxon>
        <taxon>Metazoa</taxon>
        <taxon>Spiralia</taxon>
        <taxon>Lophotrochozoa</taxon>
        <taxon>Platyhelminthes</taxon>
        <taxon>Monogenea</taxon>
        <taxon>Polyopisthocotylea</taxon>
        <taxon>Polystomatidea</taxon>
        <taxon>Polystomatidae</taxon>
        <taxon>Protopolystoma</taxon>
    </lineage>
</organism>
<feature type="chain" id="PRO_5019353423" description="Striatin N-terminal domain-containing protein" evidence="2">
    <location>
        <begin position="23"/>
        <end position="356"/>
    </location>
</feature>
<dbReference type="AlphaFoldDB" id="A0A448XEK4"/>
<evidence type="ECO:0000313" key="3">
    <source>
        <dbReference type="EMBL" id="VEL34814.1"/>
    </source>
</evidence>
<comment type="caution">
    <text evidence="3">The sequence shown here is derived from an EMBL/GenBank/DDBJ whole genome shotgun (WGS) entry which is preliminary data.</text>
</comment>
<protein>
    <recommendedName>
        <fullName evidence="5">Striatin N-terminal domain-containing protein</fullName>
    </recommendedName>
</protein>
<feature type="compositionally biased region" description="Low complexity" evidence="1">
    <location>
        <begin position="122"/>
        <end position="133"/>
    </location>
</feature>
<feature type="compositionally biased region" description="Basic residues" evidence="1">
    <location>
        <begin position="231"/>
        <end position="241"/>
    </location>
</feature>
<evidence type="ECO:0000256" key="2">
    <source>
        <dbReference type="SAM" id="SignalP"/>
    </source>
</evidence>
<feature type="signal peptide" evidence="2">
    <location>
        <begin position="1"/>
        <end position="22"/>
    </location>
</feature>
<keyword evidence="4" id="KW-1185">Reference proteome</keyword>